<evidence type="ECO:0000313" key="1">
    <source>
        <dbReference type="EMBL" id="MFA9476856.1"/>
    </source>
</evidence>
<accession>A0ABV4U006</accession>
<evidence type="ECO:0008006" key="3">
    <source>
        <dbReference type="Google" id="ProtNLM"/>
    </source>
</evidence>
<reference evidence="1 2" key="1">
    <citation type="submission" date="2024-08" db="EMBL/GenBank/DDBJ databases">
        <title>Whole-genome sequencing of halo(alkali)philic microorganisms from hypersaline lakes.</title>
        <authorList>
            <person name="Sorokin D.Y."/>
            <person name="Merkel A.Y."/>
            <person name="Messina E."/>
            <person name="Yakimov M."/>
        </authorList>
    </citation>
    <scope>NUCLEOTIDE SEQUENCE [LARGE SCALE GENOMIC DNA]</scope>
    <source>
        <strain evidence="1 2">AB-hyl4</strain>
    </source>
</reference>
<evidence type="ECO:0000313" key="2">
    <source>
        <dbReference type="Proteomes" id="UP001575105"/>
    </source>
</evidence>
<comment type="caution">
    <text evidence="1">The sequence shown here is derived from an EMBL/GenBank/DDBJ whole genome shotgun (WGS) entry which is preliminary data.</text>
</comment>
<keyword evidence="2" id="KW-1185">Reference proteome</keyword>
<dbReference type="RefSeq" id="WP_425343781.1">
    <property type="nucleotide sequence ID" value="NZ_JBGUBD010000001.1"/>
</dbReference>
<name>A0ABV4U006_9BACT</name>
<sequence>MTPAELVDDELKREQVAITSLQNGTLSYFDSERRLQQERVQAFVQLDAIGGRSASLSPGEAVVELTDGQRFVGEWRGGASGGASGGESLRWEHPTLGTMTLPLDRLRAVRFRTLDGWDAEPIAHGPTPAQDTVTLVNGDELRGFVLEMTDDAVVLQPDGGDEPWSLPHARIAMLRLANPDEPPATGHQVMVLGDGSRAHVTGLAISREQVQFASGLRDDGERGEMGLDDLVGVDFTAHGRRLVPLVDQPMTVIEGGEVFGLPTPPRTVGKRLRLQAPIVVQFELPESAQRFAAVAELALDGDAPAHLPDWADFEVIVQQGDHEQRYRLHGSQREVSINLALDDATLRLELDPGVNGPILDRLQLRDAVLLIHEPTDPSPASDAGL</sequence>
<dbReference type="EMBL" id="JBGUBD010000001">
    <property type="protein sequence ID" value="MFA9476856.1"/>
    <property type="molecule type" value="Genomic_DNA"/>
</dbReference>
<gene>
    <name evidence="1" type="ORF">ACERK3_00985</name>
</gene>
<organism evidence="1 2">
    <name type="scientific">Natronomicrosphaera hydrolytica</name>
    <dbReference type="NCBI Taxonomy" id="3242702"/>
    <lineage>
        <taxon>Bacteria</taxon>
        <taxon>Pseudomonadati</taxon>
        <taxon>Planctomycetota</taxon>
        <taxon>Phycisphaerae</taxon>
        <taxon>Phycisphaerales</taxon>
        <taxon>Phycisphaeraceae</taxon>
        <taxon>Natronomicrosphaera</taxon>
    </lineage>
</organism>
<protein>
    <recommendedName>
        <fullName evidence="3">DUF4340 domain-containing protein</fullName>
    </recommendedName>
</protein>
<dbReference type="Proteomes" id="UP001575105">
    <property type="component" value="Unassembled WGS sequence"/>
</dbReference>
<proteinExistence type="predicted"/>